<accession>A0A444VJ90</accession>
<dbReference type="InterPro" id="IPR021309">
    <property type="entry name" value="YgaP-like_TM"/>
</dbReference>
<dbReference type="Proteomes" id="UP000429785">
    <property type="component" value="Unassembled WGS sequence"/>
</dbReference>
<dbReference type="RefSeq" id="WP_129655145.1">
    <property type="nucleotide sequence ID" value="NZ_ML142912.1"/>
</dbReference>
<feature type="transmembrane region" description="Helical" evidence="1">
    <location>
        <begin position="12"/>
        <end position="29"/>
    </location>
</feature>
<keyword evidence="1" id="KW-0472">Membrane</keyword>
<keyword evidence="5" id="KW-1185">Reference proteome</keyword>
<comment type="caution">
    <text evidence="4">The sequence shown here is derived from an EMBL/GenBank/DDBJ whole genome shotgun (WGS) entry which is preliminary data.</text>
</comment>
<dbReference type="EMBL" id="JJMP01000008">
    <property type="protein sequence ID" value="RYC50812.1"/>
    <property type="molecule type" value="Genomic_DNA"/>
</dbReference>
<dbReference type="AlphaFoldDB" id="A0A444VJ90"/>
<evidence type="ECO:0000313" key="6">
    <source>
        <dbReference type="Proteomes" id="UP000429785"/>
    </source>
</evidence>
<reference evidence="3 6" key="2">
    <citation type="submission" date="2019-10" db="EMBL/GenBank/DDBJ databases">
        <title>Muricauda olearia CL-SS4 JCM15563 genome.</title>
        <authorList>
            <person name="Liu L."/>
        </authorList>
    </citation>
    <scope>NUCLEOTIDE SEQUENCE [LARGE SCALE GENOMIC DNA]</scope>
    <source>
        <strain evidence="3 6">CL-SS4</strain>
    </source>
</reference>
<proteinExistence type="predicted"/>
<evidence type="ECO:0000259" key="2">
    <source>
        <dbReference type="Pfam" id="PF11127"/>
    </source>
</evidence>
<dbReference type="EMBL" id="WELG01000002">
    <property type="protein sequence ID" value="KAB7528903.1"/>
    <property type="molecule type" value="Genomic_DNA"/>
</dbReference>
<keyword evidence="1" id="KW-0812">Transmembrane</keyword>
<dbReference type="Proteomes" id="UP000290261">
    <property type="component" value="Unassembled WGS sequence"/>
</dbReference>
<dbReference type="OrthoDB" id="9804804at2"/>
<sequence length="68" mass="7445">MKKNMGGLDRIIRLIIALVVVALYYFGVITGTLAYVLLALAAIFVLTSFVSFCPLYVPFGIKTCKAKD</sequence>
<evidence type="ECO:0000313" key="3">
    <source>
        <dbReference type="EMBL" id="KAB7528903.1"/>
    </source>
</evidence>
<reference evidence="4 5" key="1">
    <citation type="submission" date="2014-04" db="EMBL/GenBank/DDBJ databases">
        <title>Whole genome of Muricauda olearia.</title>
        <authorList>
            <person name="Zhang X.-H."/>
            <person name="Tang K."/>
        </authorList>
    </citation>
    <scope>NUCLEOTIDE SEQUENCE [LARGE SCALE GENOMIC DNA]</scope>
    <source>
        <strain evidence="4 5">Th120</strain>
    </source>
</reference>
<feature type="domain" description="Inner membrane protein YgaP-like transmembrane" evidence="2">
    <location>
        <begin position="1"/>
        <end position="67"/>
    </location>
</feature>
<dbReference type="Pfam" id="PF11127">
    <property type="entry name" value="YgaP-like_TM"/>
    <property type="match status" value="1"/>
</dbReference>
<evidence type="ECO:0000256" key="1">
    <source>
        <dbReference type="SAM" id="Phobius"/>
    </source>
</evidence>
<keyword evidence="1" id="KW-1133">Transmembrane helix</keyword>
<evidence type="ECO:0000313" key="5">
    <source>
        <dbReference type="Proteomes" id="UP000290261"/>
    </source>
</evidence>
<gene>
    <name evidence="4" type="ORF">DN53_16985</name>
    <name evidence="3" type="ORF">F8C76_13725</name>
</gene>
<name>A0A444VJ90_9FLAO</name>
<organism evidence="4 5">
    <name type="scientific">Flagellimonas olearia</name>
    <dbReference type="NCBI Taxonomy" id="552546"/>
    <lineage>
        <taxon>Bacteria</taxon>
        <taxon>Pseudomonadati</taxon>
        <taxon>Bacteroidota</taxon>
        <taxon>Flavobacteriia</taxon>
        <taxon>Flavobacteriales</taxon>
        <taxon>Flavobacteriaceae</taxon>
        <taxon>Flagellimonas</taxon>
    </lineage>
</organism>
<feature type="transmembrane region" description="Helical" evidence="1">
    <location>
        <begin position="35"/>
        <end position="57"/>
    </location>
</feature>
<protein>
    <submittedName>
        <fullName evidence="3">DUF2892 domain-containing protein</fullName>
    </submittedName>
</protein>
<evidence type="ECO:0000313" key="4">
    <source>
        <dbReference type="EMBL" id="RYC50812.1"/>
    </source>
</evidence>